<accession>A0A914BYJ7</accession>
<organism evidence="1 2">
    <name type="scientific">Acrobeloides nanus</name>
    <dbReference type="NCBI Taxonomy" id="290746"/>
    <lineage>
        <taxon>Eukaryota</taxon>
        <taxon>Metazoa</taxon>
        <taxon>Ecdysozoa</taxon>
        <taxon>Nematoda</taxon>
        <taxon>Chromadorea</taxon>
        <taxon>Rhabditida</taxon>
        <taxon>Tylenchina</taxon>
        <taxon>Cephalobomorpha</taxon>
        <taxon>Cephaloboidea</taxon>
        <taxon>Cephalobidae</taxon>
        <taxon>Acrobeloides</taxon>
    </lineage>
</organism>
<proteinExistence type="predicted"/>
<dbReference type="Proteomes" id="UP000887540">
    <property type="component" value="Unplaced"/>
</dbReference>
<reference evidence="2" key="1">
    <citation type="submission" date="2022-11" db="UniProtKB">
        <authorList>
            <consortium name="WormBaseParasite"/>
        </authorList>
    </citation>
    <scope>IDENTIFICATION</scope>
</reference>
<evidence type="ECO:0000313" key="1">
    <source>
        <dbReference type="Proteomes" id="UP000887540"/>
    </source>
</evidence>
<dbReference type="AlphaFoldDB" id="A0A914BYJ7"/>
<evidence type="ECO:0000313" key="2">
    <source>
        <dbReference type="WBParaSite" id="ACRNAN_Path_13.g34.t2"/>
    </source>
</evidence>
<keyword evidence="1" id="KW-1185">Reference proteome</keyword>
<dbReference type="WBParaSite" id="ACRNAN_Path_13.g34.t2">
    <property type="protein sequence ID" value="ACRNAN_Path_13.g34.t2"/>
    <property type="gene ID" value="ACRNAN_Path_13.g34"/>
</dbReference>
<protein>
    <submittedName>
        <fullName evidence="2">Uncharacterized protein</fullName>
    </submittedName>
</protein>
<name>A0A914BYJ7_9BILA</name>
<sequence>MRTNDNKTQKLCQKYHRKQTSSSYTSTLVIIERPMNQHVFGFCVKKCAAVQCLDRFVKRRGIESILVRGVTIWIVDCNGRNLRPTKNHVVMNSSAGENISNLVTEGYHSKSSLSEDGERNGLRCSNNQNLCSYSDSDINGIDIVDCGEHGVPKCDQQSGSKAKKTGLSRIMHRVSKKFSRFSSKTSYNVSLKNSVLSSNVNSRQTDLAVLDFENADPPVLWRSRSMAISTSFHEVLDGREVDGAT</sequence>